<dbReference type="Proteomes" id="UP001596989">
    <property type="component" value="Unassembled WGS sequence"/>
</dbReference>
<dbReference type="PANTHER" id="PTHR43649">
    <property type="entry name" value="ARABINOSE-BINDING PROTEIN-RELATED"/>
    <property type="match status" value="1"/>
</dbReference>
<feature type="region of interest" description="Disordered" evidence="2">
    <location>
        <begin position="23"/>
        <end position="60"/>
    </location>
</feature>
<dbReference type="EMBL" id="JBHTJZ010000008">
    <property type="protein sequence ID" value="MFD0959209.1"/>
    <property type="molecule type" value="Genomic_DNA"/>
</dbReference>
<sequence>MAKKWAAYVFAAALVFTSAACSSSDANKPAQTSQNEMANESNTSANSNGTEAKPGDPMGKYTETLKVEQVIGYGPPEDPKTPSGLTPSDNEYLNDLKNELNIEVSYKWAVPSEQYEQKFSLAVASGDLPDVMHIGYRDFEKFKKQGVLADLSEAYEKYASPELRQFMESDDGYAMKTVSEDGKLYGIPGFEESFLSTKILWLRSDWLKNVNMEAPNTIDDLEKIAEAFVNNDPDKNGEQDTYGLAVSKDAIFSSFGAAGLFYGYNSYPGGWIKDSEGKLVAGEIQPSTKTALEKLQIWYEKGILDKEFALKDGNKIVEDITAGKVGIVYGEWWYPNWPLNLNRNNDPNADWIAVQLPTADGTPGKSLVPRLRMGHIAVANSKFSNPEAVIKMINFYIEKNSKAHYETNKPENGYVYNWFVPRIYNPVEMETTYTEVNKALENNQDEVNAQVPYYVNTQKPLDAAKKFLAGDKSGWGLYYSRVAPEGGWGLTRKIRDNGDYVWNEFYGTATETMVEKGSQLDKMLNETFTKIIMGASIGEFDKFVDSWKALGGDDITDEVNAWYAGIANQ</sequence>
<evidence type="ECO:0000313" key="4">
    <source>
        <dbReference type="EMBL" id="MFD0959209.1"/>
    </source>
</evidence>
<keyword evidence="5" id="KW-1185">Reference proteome</keyword>
<accession>A0ABW3HP33</accession>
<gene>
    <name evidence="4" type="ORF">ACFQ2I_07390</name>
</gene>
<dbReference type="PANTHER" id="PTHR43649:SF33">
    <property type="entry name" value="POLYGALACTURONAN_RHAMNOGALACTURONAN-BINDING PROTEIN YTCQ"/>
    <property type="match status" value="1"/>
</dbReference>
<evidence type="ECO:0000256" key="1">
    <source>
        <dbReference type="ARBA" id="ARBA00022729"/>
    </source>
</evidence>
<evidence type="ECO:0000256" key="3">
    <source>
        <dbReference type="SAM" id="SignalP"/>
    </source>
</evidence>
<dbReference type="Gene3D" id="3.40.190.10">
    <property type="entry name" value="Periplasmic binding protein-like II"/>
    <property type="match status" value="3"/>
</dbReference>
<dbReference type="RefSeq" id="WP_377563229.1">
    <property type="nucleotide sequence ID" value="NZ_JBHTJZ010000008.1"/>
</dbReference>
<name>A0ABW3HP33_9BACL</name>
<dbReference type="CDD" id="cd13580">
    <property type="entry name" value="PBP2_AlgQ_like_1"/>
    <property type="match status" value="1"/>
</dbReference>
<dbReference type="SUPFAM" id="SSF53850">
    <property type="entry name" value="Periplasmic binding protein-like II"/>
    <property type="match status" value="1"/>
</dbReference>
<proteinExistence type="predicted"/>
<comment type="caution">
    <text evidence="4">The sequence shown here is derived from an EMBL/GenBank/DDBJ whole genome shotgun (WGS) entry which is preliminary data.</text>
</comment>
<reference evidence="5" key="1">
    <citation type="journal article" date="2019" name="Int. J. Syst. Evol. Microbiol.">
        <title>The Global Catalogue of Microorganisms (GCM) 10K type strain sequencing project: providing services to taxonomists for standard genome sequencing and annotation.</title>
        <authorList>
            <consortium name="The Broad Institute Genomics Platform"/>
            <consortium name="The Broad Institute Genome Sequencing Center for Infectious Disease"/>
            <person name="Wu L."/>
            <person name="Ma J."/>
        </authorList>
    </citation>
    <scope>NUCLEOTIDE SEQUENCE [LARGE SCALE GENOMIC DNA]</scope>
    <source>
        <strain evidence="5">CCUG 59129</strain>
    </source>
</reference>
<keyword evidence="1 3" id="KW-0732">Signal</keyword>
<dbReference type="InterPro" id="IPR050490">
    <property type="entry name" value="Bact_solute-bd_prot1"/>
</dbReference>
<organism evidence="4 5">
    <name type="scientific">Paenibacillus chungangensis</name>
    <dbReference type="NCBI Taxonomy" id="696535"/>
    <lineage>
        <taxon>Bacteria</taxon>
        <taxon>Bacillati</taxon>
        <taxon>Bacillota</taxon>
        <taxon>Bacilli</taxon>
        <taxon>Bacillales</taxon>
        <taxon>Paenibacillaceae</taxon>
        <taxon>Paenibacillus</taxon>
    </lineage>
</organism>
<protein>
    <submittedName>
        <fullName evidence="4">Extracellular solute-binding protein</fullName>
    </submittedName>
</protein>
<dbReference type="PROSITE" id="PS51257">
    <property type="entry name" value="PROKAR_LIPOPROTEIN"/>
    <property type="match status" value="1"/>
</dbReference>
<feature type="chain" id="PRO_5045457865" evidence="3">
    <location>
        <begin position="23"/>
        <end position="569"/>
    </location>
</feature>
<feature type="compositionally biased region" description="Polar residues" evidence="2">
    <location>
        <begin position="23"/>
        <end position="50"/>
    </location>
</feature>
<evidence type="ECO:0000256" key="2">
    <source>
        <dbReference type="SAM" id="MobiDB-lite"/>
    </source>
</evidence>
<evidence type="ECO:0000313" key="5">
    <source>
        <dbReference type="Proteomes" id="UP001596989"/>
    </source>
</evidence>
<feature type="signal peptide" evidence="3">
    <location>
        <begin position="1"/>
        <end position="22"/>
    </location>
</feature>